<keyword evidence="12" id="KW-1185">Reference proteome</keyword>
<dbReference type="InterPro" id="IPR017782">
    <property type="entry name" value="Hydroxyacylglutathione_Hdrlase"/>
</dbReference>
<evidence type="ECO:0000256" key="3">
    <source>
        <dbReference type="ARBA" id="ARBA00004963"/>
    </source>
</evidence>
<reference evidence="11" key="1">
    <citation type="submission" date="2020-11" db="EMBL/GenBank/DDBJ databases">
        <authorList>
            <person name="Tran Van P."/>
        </authorList>
    </citation>
    <scope>NUCLEOTIDE SEQUENCE</scope>
</reference>
<proteinExistence type="inferred from homology"/>
<dbReference type="PANTHER" id="PTHR11935">
    <property type="entry name" value="BETA LACTAMASE DOMAIN"/>
    <property type="match status" value="1"/>
</dbReference>
<organism evidence="11">
    <name type="scientific">Oppiella nova</name>
    <dbReference type="NCBI Taxonomy" id="334625"/>
    <lineage>
        <taxon>Eukaryota</taxon>
        <taxon>Metazoa</taxon>
        <taxon>Ecdysozoa</taxon>
        <taxon>Arthropoda</taxon>
        <taxon>Chelicerata</taxon>
        <taxon>Arachnida</taxon>
        <taxon>Acari</taxon>
        <taxon>Acariformes</taxon>
        <taxon>Sarcoptiformes</taxon>
        <taxon>Oribatida</taxon>
        <taxon>Brachypylina</taxon>
        <taxon>Oppioidea</taxon>
        <taxon>Oppiidae</taxon>
        <taxon>Oppiella</taxon>
    </lineage>
</organism>
<comment type="pathway">
    <text evidence="3">Secondary metabolite metabolism; methylglyoxal degradation; (R)-lactate from methylglyoxal: step 2/2.</text>
</comment>
<evidence type="ECO:0000256" key="5">
    <source>
        <dbReference type="ARBA" id="ARBA00011917"/>
    </source>
</evidence>
<keyword evidence="6" id="KW-0479">Metal-binding</keyword>
<dbReference type="InterPro" id="IPR001279">
    <property type="entry name" value="Metallo-B-lactamas"/>
</dbReference>
<evidence type="ECO:0000256" key="8">
    <source>
        <dbReference type="ARBA" id="ARBA00022833"/>
    </source>
</evidence>
<evidence type="ECO:0000313" key="11">
    <source>
        <dbReference type="EMBL" id="CAD7640057.1"/>
    </source>
</evidence>
<dbReference type="HAMAP" id="MF_01374">
    <property type="entry name" value="Glyoxalase_2"/>
    <property type="match status" value="1"/>
</dbReference>
<dbReference type="AlphaFoldDB" id="A0A7R9LE90"/>
<dbReference type="Proteomes" id="UP000728032">
    <property type="component" value="Unassembled WGS sequence"/>
</dbReference>
<evidence type="ECO:0000256" key="7">
    <source>
        <dbReference type="ARBA" id="ARBA00022801"/>
    </source>
</evidence>
<dbReference type="InterPro" id="IPR035680">
    <property type="entry name" value="Clx_II_MBL"/>
</dbReference>
<sequence>MFKSVKLLTRTALPLLAPFLRRKTFHSQPKSVTHSDTMKVSVLPALEDNYMYLLIDEKSREAAVVDPVEPNKVLNAVKEANVVLTTILTTHHHWDHSGGNAELVKAMPSLTVVGGDERVGALTKLVKGGDKLTIGGLNIECLFTPCHTKGHICYFVTSSADPNTDPLVFTGDTLFVGGCGKFFEGTPEQMHKALVEVLRELPDNTKVYCGHEYTETNLKFAKSIEPNNKDIQEKLLWTQDLRSRNEATIPSTIGSEKKTNPFMRVDVQSVQKEVNKEDDAIATMAELRRLKNNFKAN</sequence>
<dbReference type="PIRSF" id="PIRSF005457">
    <property type="entry name" value="Glx"/>
    <property type="match status" value="1"/>
</dbReference>
<dbReference type="InterPro" id="IPR032282">
    <property type="entry name" value="HAGH_C"/>
</dbReference>
<evidence type="ECO:0000256" key="4">
    <source>
        <dbReference type="ARBA" id="ARBA00006759"/>
    </source>
</evidence>
<dbReference type="EMBL" id="CAJPVJ010000532">
    <property type="protein sequence ID" value="CAG2162774.1"/>
    <property type="molecule type" value="Genomic_DNA"/>
</dbReference>
<protein>
    <recommendedName>
        <fullName evidence="5">hydroxyacylglutathione hydrolase</fullName>
        <ecNumber evidence="5">3.1.2.6</ecNumber>
    </recommendedName>
    <alternativeName>
        <fullName evidence="9">Glyoxalase II</fullName>
    </alternativeName>
</protein>
<keyword evidence="8" id="KW-0862">Zinc</keyword>
<dbReference type="Gene3D" id="3.60.15.10">
    <property type="entry name" value="Ribonuclease Z/Hydroxyacylglutathione hydrolase-like"/>
    <property type="match status" value="1"/>
</dbReference>
<evidence type="ECO:0000256" key="1">
    <source>
        <dbReference type="ARBA" id="ARBA00001623"/>
    </source>
</evidence>
<dbReference type="SMART" id="SM00849">
    <property type="entry name" value="Lactamase_B"/>
    <property type="match status" value="1"/>
</dbReference>
<name>A0A7R9LE90_9ACAR</name>
<dbReference type="FunFam" id="3.60.15.10:FF:000019">
    <property type="entry name" value="Hydroxyacylglutathione hydrolase, mitochondrial"/>
    <property type="match status" value="1"/>
</dbReference>
<dbReference type="Pfam" id="PF00753">
    <property type="entry name" value="Lactamase_B"/>
    <property type="match status" value="1"/>
</dbReference>
<dbReference type="OrthoDB" id="515692at2759"/>
<dbReference type="GO" id="GO:0019243">
    <property type="term" value="P:methylglyoxal catabolic process to D-lactate via S-lactoyl-glutathione"/>
    <property type="evidence" value="ECO:0007669"/>
    <property type="project" value="InterPro"/>
</dbReference>
<keyword evidence="7" id="KW-0378">Hydrolase</keyword>
<dbReference type="EMBL" id="OC915357">
    <property type="protein sequence ID" value="CAD7640057.1"/>
    <property type="molecule type" value="Genomic_DNA"/>
</dbReference>
<comment type="similarity">
    <text evidence="4">Belongs to the metallo-beta-lactamase superfamily. Glyoxalase II family.</text>
</comment>
<dbReference type="SUPFAM" id="SSF56281">
    <property type="entry name" value="Metallo-hydrolase/oxidoreductase"/>
    <property type="match status" value="1"/>
</dbReference>
<dbReference type="EC" id="3.1.2.6" evidence="5"/>
<evidence type="ECO:0000259" key="10">
    <source>
        <dbReference type="SMART" id="SM00849"/>
    </source>
</evidence>
<comment type="catalytic activity">
    <reaction evidence="1">
        <text>an S-(2-hydroxyacyl)glutathione + H2O = a 2-hydroxy carboxylate + glutathione + H(+)</text>
        <dbReference type="Rhea" id="RHEA:21864"/>
        <dbReference type="ChEBI" id="CHEBI:15377"/>
        <dbReference type="ChEBI" id="CHEBI:15378"/>
        <dbReference type="ChEBI" id="CHEBI:57925"/>
        <dbReference type="ChEBI" id="CHEBI:58896"/>
        <dbReference type="ChEBI" id="CHEBI:71261"/>
        <dbReference type="EC" id="3.1.2.6"/>
    </reaction>
</comment>
<comment type="cofactor">
    <cofactor evidence="2">
        <name>Zn(2+)</name>
        <dbReference type="ChEBI" id="CHEBI:29105"/>
    </cofactor>
</comment>
<dbReference type="Pfam" id="PF16123">
    <property type="entry name" value="HAGH_C"/>
    <property type="match status" value="1"/>
</dbReference>
<dbReference type="InterPro" id="IPR036866">
    <property type="entry name" value="RibonucZ/Hydroxyglut_hydro"/>
</dbReference>
<gene>
    <name evidence="11" type="ORF">ONB1V03_LOCUS2364</name>
</gene>
<dbReference type="GO" id="GO:0046872">
    <property type="term" value="F:metal ion binding"/>
    <property type="evidence" value="ECO:0007669"/>
    <property type="project" value="UniProtKB-KW"/>
</dbReference>
<evidence type="ECO:0000256" key="9">
    <source>
        <dbReference type="ARBA" id="ARBA00031044"/>
    </source>
</evidence>
<dbReference type="PANTHER" id="PTHR11935:SF94">
    <property type="entry name" value="TENZING NORGAY, ISOFORM C"/>
    <property type="match status" value="1"/>
</dbReference>
<feature type="domain" description="Metallo-beta-lactamase" evidence="10">
    <location>
        <begin position="48"/>
        <end position="211"/>
    </location>
</feature>
<evidence type="ECO:0000256" key="6">
    <source>
        <dbReference type="ARBA" id="ARBA00022723"/>
    </source>
</evidence>
<evidence type="ECO:0000313" key="12">
    <source>
        <dbReference type="Proteomes" id="UP000728032"/>
    </source>
</evidence>
<dbReference type="GO" id="GO:0004416">
    <property type="term" value="F:hydroxyacylglutathione hydrolase activity"/>
    <property type="evidence" value="ECO:0007669"/>
    <property type="project" value="UniProtKB-EC"/>
</dbReference>
<dbReference type="NCBIfam" id="TIGR03413">
    <property type="entry name" value="GSH_gloB"/>
    <property type="match status" value="1"/>
</dbReference>
<accession>A0A7R9LE90</accession>
<evidence type="ECO:0000256" key="2">
    <source>
        <dbReference type="ARBA" id="ARBA00001947"/>
    </source>
</evidence>
<dbReference type="CDD" id="cd07723">
    <property type="entry name" value="hydroxyacylglutathione_hydrolase_MBL-fold"/>
    <property type="match status" value="1"/>
</dbReference>
<dbReference type="GO" id="GO:0031123">
    <property type="term" value="P:RNA 3'-end processing"/>
    <property type="evidence" value="ECO:0007669"/>
    <property type="project" value="UniProtKB-ARBA"/>
</dbReference>